<dbReference type="Proteomes" id="UP000076976">
    <property type="component" value="Unassembled WGS sequence"/>
</dbReference>
<reference evidence="7 8" key="1">
    <citation type="submission" date="2016-01" db="EMBL/GenBank/DDBJ databases">
        <title>Janibacter melonis strain CD11_4 genome sequencing and assembly.</title>
        <authorList>
            <person name="Nair G.R."/>
            <person name="Kaur G."/>
            <person name="Chander A.M."/>
            <person name="Mayilraj S."/>
        </authorList>
    </citation>
    <scope>NUCLEOTIDE SEQUENCE [LARGE SCALE GENOMIC DNA]</scope>
    <source>
        <strain evidence="7 8">CD11-4</strain>
    </source>
</reference>
<comment type="caution">
    <text evidence="7">The sequence shown here is derived from an EMBL/GenBank/DDBJ whole genome shotgun (WGS) entry which is preliminary data.</text>
</comment>
<dbReference type="GO" id="GO:0030416">
    <property type="term" value="P:methylamine metabolic process"/>
    <property type="evidence" value="ECO:0007669"/>
    <property type="project" value="InterPro"/>
</dbReference>
<dbReference type="EMBL" id="LQZG01000003">
    <property type="protein sequence ID" value="OAB87360.1"/>
    <property type="molecule type" value="Genomic_DNA"/>
</dbReference>
<dbReference type="UniPathway" id="UPA00895"/>
<feature type="transmembrane region" description="Helical" evidence="5">
    <location>
        <begin position="21"/>
        <end position="42"/>
    </location>
</feature>
<evidence type="ECO:0000256" key="2">
    <source>
        <dbReference type="ARBA" id="ARBA00022692"/>
    </source>
</evidence>
<sequence length="167" mass="17214">MTGTTTADPTTTSRRPLVLDVLGLLARLVLGGALLLAGGLKIGNPSGSARAVQAYDVLPFEVARVVGYGLPYVEVILGLLLVLGLFTRASAVLGGLLMVVFVVGIAQAWARGLTIDCGCFGGGGQVAADQTEYGTEILRDLGLALCGAYLVVRPRTFAGLDRALLGR</sequence>
<evidence type="ECO:0000256" key="1">
    <source>
        <dbReference type="ARBA" id="ARBA00004141"/>
    </source>
</evidence>
<dbReference type="RefSeq" id="WP_068276120.1">
    <property type="nucleotide sequence ID" value="NZ_LQZG01000003.1"/>
</dbReference>
<comment type="subcellular location">
    <subcellularLocation>
        <location evidence="1">Membrane</location>
        <topology evidence="1">Multi-pass membrane protein</topology>
    </subcellularLocation>
</comment>
<evidence type="ECO:0000313" key="8">
    <source>
        <dbReference type="Proteomes" id="UP000076976"/>
    </source>
</evidence>
<dbReference type="STRING" id="262209.AWH69_12565"/>
<feature type="transmembrane region" description="Helical" evidence="5">
    <location>
        <begin position="62"/>
        <end position="83"/>
    </location>
</feature>
<accession>A0A176QCH0</accession>
<feature type="domain" description="Methylamine utilisation protein MauE" evidence="6">
    <location>
        <begin position="21"/>
        <end position="151"/>
    </location>
</feature>
<gene>
    <name evidence="7" type="ORF">AWH69_12565</name>
</gene>
<dbReference type="InterPro" id="IPR009908">
    <property type="entry name" value="Methylamine_util_MauE"/>
</dbReference>
<keyword evidence="4 5" id="KW-0472">Membrane</keyword>
<evidence type="ECO:0000256" key="3">
    <source>
        <dbReference type="ARBA" id="ARBA00022989"/>
    </source>
</evidence>
<keyword evidence="8" id="KW-1185">Reference proteome</keyword>
<organism evidence="7 8">
    <name type="scientific">Janibacter melonis</name>
    <dbReference type="NCBI Taxonomy" id="262209"/>
    <lineage>
        <taxon>Bacteria</taxon>
        <taxon>Bacillati</taxon>
        <taxon>Actinomycetota</taxon>
        <taxon>Actinomycetes</taxon>
        <taxon>Micrococcales</taxon>
        <taxon>Intrasporangiaceae</taxon>
        <taxon>Janibacter</taxon>
    </lineage>
</organism>
<keyword evidence="2 5" id="KW-0812">Transmembrane</keyword>
<evidence type="ECO:0000256" key="4">
    <source>
        <dbReference type="ARBA" id="ARBA00023136"/>
    </source>
</evidence>
<evidence type="ECO:0000259" key="6">
    <source>
        <dbReference type="Pfam" id="PF07291"/>
    </source>
</evidence>
<evidence type="ECO:0000256" key="5">
    <source>
        <dbReference type="SAM" id="Phobius"/>
    </source>
</evidence>
<name>A0A176QCH0_9MICO</name>
<keyword evidence="3 5" id="KW-1133">Transmembrane helix</keyword>
<protein>
    <submittedName>
        <fullName evidence="7">DoxX family protein</fullName>
    </submittedName>
</protein>
<proteinExistence type="predicted"/>
<evidence type="ECO:0000313" key="7">
    <source>
        <dbReference type="EMBL" id="OAB87360.1"/>
    </source>
</evidence>
<feature type="transmembrane region" description="Helical" evidence="5">
    <location>
        <begin position="90"/>
        <end position="110"/>
    </location>
</feature>
<dbReference type="AlphaFoldDB" id="A0A176QCH0"/>
<dbReference type="GO" id="GO:0016020">
    <property type="term" value="C:membrane"/>
    <property type="evidence" value="ECO:0007669"/>
    <property type="project" value="UniProtKB-SubCell"/>
</dbReference>
<dbReference type="Pfam" id="PF07291">
    <property type="entry name" value="MauE"/>
    <property type="match status" value="1"/>
</dbReference>